<dbReference type="Proteomes" id="UP000008206">
    <property type="component" value="Plasmid Cy782201"/>
</dbReference>
<keyword evidence="4" id="KW-0614">Plasmid</keyword>
<evidence type="ECO:0000256" key="2">
    <source>
        <dbReference type="ARBA" id="ARBA00022803"/>
    </source>
</evidence>
<dbReference type="RefSeq" id="WP_013334567.1">
    <property type="nucleotide sequence ID" value="NC_014533.1"/>
</dbReference>
<dbReference type="PANTHER" id="PTHR44858:SF1">
    <property type="entry name" value="UDP-N-ACETYLGLUCOSAMINE--PEPTIDE N-ACETYLGLUCOSAMINYLTRANSFERASE SPINDLY-RELATED"/>
    <property type="match status" value="1"/>
</dbReference>
<dbReference type="AlphaFoldDB" id="E0ULI7"/>
<dbReference type="PANTHER" id="PTHR44858">
    <property type="entry name" value="TETRATRICOPEPTIDE REPEAT PROTEIN 6"/>
    <property type="match status" value="1"/>
</dbReference>
<gene>
    <name evidence="4" type="ordered locus">Cyan7822_5968</name>
</gene>
<dbReference type="InterPro" id="IPR011990">
    <property type="entry name" value="TPR-like_helical_dom_sf"/>
</dbReference>
<evidence type="ECO:0000313" key="5">
    <source>
        <dbReference type="Proteomes" id="UP000008206"/>
    </source>
</evidence>
<dbReference type="OrthoDB" id="426783at2"/>
<organism evidence="4 5">
    <name type="scientific">Gloeothece verrucosa (strain PCC 7822)</name>
    <name type="common">Cyanothece sp. (strain PCC 7822)</name>
    <dbReference type="NCBI Taxonomy" id="497965"/>
    <lineage>
        <taxon>Bacteria</taxon>
        <taxon>Bacillati</taxon>
        <taxon>Cyanobacteriota</taxon>
        <taxon>Cyanophyceae</taxon>
        <taxon>Oscillatoriophycideae</taxon>
        <taxon>Chroococcales</taxon>
        <taxon>Aphanothecaceae</taxon>
        <taxon>Gloeothece</taxon>
        <taxon>Gloeothece verrucosa</taxon>
    </lineage>
</organism>
<dbReference type="SUPFAM" id="SSF48452">
    <property type="entry name" value="TPR-like"/>
    <property type="match status" value="1"/>
</dbReference>
<dbReference type="HOGENOM" id="CLU_1913554_0_0_3"/>
<evidence type="ECO:0000256" key="3">
    <source>
        <dbReference type="PROSITE-ProRule" id="PRU00339"/>
    </source>
</evidence>
<dbReference type="Gene3D" id="1.25.40.10">
    <property type="entry name" value="Tetratricopeptide repeat domain"/>
    <property type="match status" value="1"/>
</dbReference>
<proteinExistence type="predicted"/>
<dbReference type="EMBL" id="CP002199">
    <property type="protein sequence ID" value="ADN17817.1"/>
    <property type="molecule type" value="Genomic_DNA"/>
</dbReference>
<feature type="repeat" description="TPR" evidence="3">
    <location>
        <begin position="79"/>
        <end position="112"/>
    </location>
</feature>
<evidence type="ECO:0000313" key="4">
    <source>
        <dbReference type="EMBL" id="ADN17817.1"/>
    </source>
</evidence>
<keyword evidence="2 3" id="KW-0802">TPR repeat</keyword>
<sequence>MVNNLSDYPDCKLLNEKGLAFYLNQEYTEALLTFKKVAAIVPYSATIWNNIGNTLSALKRQSEALAAYERATILDPQFHAAYFNKGLLLAEMGAYGNALESYAKAISICADPLYIHAQSKIWLKNQLFPVFKK</sequence>
<keyword evidence="1" id="KW-0677">Repeat</keyword>
<dbReference type="InterPro" id="IPR019734">
    <property type="entry name" value="TPR_rpt"/>
</dbReference>
<evidence type="ECO:0000256" key="1">
    <source>
        <dbReference type="ARBA" id="ARBA00022737"/>
    </source>
</evidence>
<dbReference type="PROSITE" id="PS50005">
    <property type="entry name" value="TPR"/>
    <property type="match status" value="2"/>
</dbReference>
<geneLocation type="plasmid" evidence="4 5">
    <name>Cy782201</name>
</geneLocation>
<feature type="repeat" description="TPR" evidence="3">
    <location>
        <begin position="45"/>
        <end position="78"/>
    </location>
</feature>
<dbReference type="KEGG" id="cyj:Cyan7822_5968"/>
<keyword evidence="5" id="KW-1185">Reference proteome</keyword>
<accession>E0ULI7</accession>
<reference evidence="5" key="1">
    <citation type="journal article" date="2011" name="MBio">
        <title>Novel metabolic attributes of the genus Cyanothece, comprising a group of unicellular nitrogen-fixing Cyanobacteria.</title>
        <authorList>
            <person name="Bandyopadhyay A."/>
            <person name="Elvitigala T."/>
            <person name="Welsh E."/>
            <person name="Stockel J."/>
            <person name="Liberton M."/>
            <person name="Min H."/>
            <person name="Sherman L.A."/>
            <person name="Pakrasi H.B."/>
        </authorList>
    </citation>
    <scope>NUCLEOTIDE SEQUENCE [LARGE SCALE GENOMIC DNA]</scope>
    <source>
        <strain evidence="5">PCC 7822</strain>
        <plasmid evidence="5">Cy782201</plasmid>
    </source>
</reference>
<dbReference type="Pfam" id="PF00515">
    <property type="entry name" value="TPR_1"/>
    <property type="match status" value="1"/>
</dbReference>
<dbReference type="Pfam" id="PF13181">
    <property type="entry name" value="TPR_8"/>
    <property type="match status" value="1"/>
</dbReference>
<protein>
    <submittedName>
        <fullName evidence="4">TPR repeat-containing protein</fullName>
    </submittedName>
</protein>
<name>E0ULI7_GLOV7</name>
<dbReference type="SMART" id="SM00028">
    <property type="entry name" value="TPR"/>
    <property type="match status" value="3"/>
</dbReference>
<dbReference type="InterPro" id="IPR050498">
    <property type="entry name" value="Ycf3"/>
</dbReference>